<dbReference type="InterPro" id="IPR011042">
    <property type="entry name" value="6-blade_b-propeller_TolB-like"/>
</dbReference>
<organism evidence="1 2">
    <name type="scientific">Crassostrea virginica</name>
    <name type="common">Eastern oyster</name>
    <dbReference type="NCBI Taxonomy" id="6565"/>
    <lineage>
        <taxon>Eukaryota</taxon>
        <taxon>Metazoa</taxon>
        <taxon>Spiralia</taxon>
        <taxon>Lophotrochozoa</taxon>
        <taxon>Mollusca</taxon>
        <taxon>Bivalvia</taxon>
        <taxon>Autobranchia</taxon>
        <taxon>Pteriomorphia</taxon>
        <taxon>Ostreida</taxon>
        <taxon>Ostreoidea</taxon>
        <taxon>Ostreidae</taxon>
        <taxon>Crassostrea</taxon>
    </lineage>
</organism>
<evidence type="ECO:0000313" key="2">
    <source>
        <dbReference type="RefSeq" id="XP_022332694.1"/>
    </source>
</evidence>
<dbReference type="GO" id="GO:0000209">
    <property type="term" value="P:protein polyubiquitination"/>
    <property type="evidence" value="ECO:0007669"/>
    <property type="project" value="TreeGrafter"/>
</dbReference>
<proteinExistence type="predicted"/>
<dbReference type="OrthoDB" id="6064205at2759"/>
<dbReference type="PANTHER" id="PTHR24104:SF25">
    <property type="entry name" value="PROTEIN LIN-41"/>
    <property type="match status" value="1"/>
</dbReference>
<reference evidence="1" key="1">
    <citation type="submission" date="2024-06" db="UniProtKB">
        <authorList>
            <consortium name="RefSeq"/>
        </authorList>
    </citation>
    <scope>NUCLEOTIDE SEQUENCE [LARGE SCALE GENOMIC DNA]</scope>
</reference>
<dbReference type="GO" id="GO:0043161">
    <property type="term" value="P:proteasome-mediated ubiquitin-dependent protein catabolic process"/>
    <property type="evidence" value="ECO:0007669"/>
    <property type="project" value="TreeGrafter"/>
</dbReference>
<reference evidence="2" key="2">
    <citation type="submission" date="2025-08" db="UniProtKB">
        <authorList>
            <consortium name="RefSeq"/>
        </authorList>
    </citation>
    <scope>IDENTIFICATION</scope>
    <source>
        <tissue evidence="2">Whole sample</tissue>
    </source>
</reference>
<accession>A0A8B8DYX4</accession>
<keyword evidence="1" id="KW-1185">Reference proteome</keyword>
<dbReference type="GeneID" id="111130204"/>
<protein>
    <submittedName>
        <fullName evidence="2">Uncharacterized protein LOC111130204</fullName>
    </submittedName>
</protein>
<evidence type="ECO:0000313" key="1">
    <source>
        <dbReference type="Proteomes" id="UP000694844"/>
    </source>
</evidence>
<gene>
    <name evidence="2" type="primary">LOC111130204</name>
</gene>
<dbReference type="InterPro" id="IPR050952">
    <property type="entry name" value="TRIM-NHL_E3_ligases"/>
</dbReference>
<sequence>MCLILGVQSNGFTRGNREHWQNPFSSKFVVLSLELCMARPILVKTNKSRGSRKARIQRFERAVDGSSPDEEEDEHSVYVVSKVSAFRHGSGTIPTLCPASGNCWVHKFGSIYNELLTPEGDLIRSSYFGFLVNHMASAGNGEILMSDYYEMNVKMLTKSGEIIDVADTRPLHPFGLCITLDDNFLVCLVDGDDCILSENSVRTLARINRQGETIQAIRGSTSRDGRLFTKPYRVCENRNLDILVVDWTSDRTSRLLVLSETGQLKLICKGRPRKFGEMPFNPSDVCCNSESYVLVSDLSGHTVQLLSPDYQFVQNIIAAKDGIEYPLALAMTHDVIWLGSGNGKVTVLRLTKKKRPEANGHLDVESKKSRLCIIC</sequence>
<dbReference type="Gene3D" id="2.120.10.30">
    <property type="entry name" value="TolB, C-terminal domain"/>
    <property type="match status" value="1"/>
</dbReference>
<dbReference type="KEGG" id="cvn:111130204"/>
<dbReference type="PANTHER" id="PTHR24104">
    <property type="entry name" value="E3 UBIQUITIN-PROTEIN LIGASE NHLRC1-RELATED"/>
    <property type="match status" value="1"/>
</dbReference>
<name>A0A8B8DYX4_CRAVI</name>
<dbReference type="Proteomes" id="UP000694844">
    <property type="component" value="Chromosome 1"/>
</dbReference>
<dbReference type="GO" id="GO:0061630">
    <property type="term" value="F:ubiquitin protein ligase activity"/>
    <property type="evidence" value="ECO:0007669"/>
    <property type="project" value="TreeGrafter"/>
</dbReference>
<dbReference type="GO" id="GO:0008270">
    <property type="term" value="F:zinc ion binding"/>
    <property type="evidence" value="ECO:0007669"/>
    <property type="project" value="UniProtKB-KW"/>
</dbReference>
<dbReference type="AlphaFoldDB" id="A0A8B8DYX4"/>
<dbReference type="RefSeq" id="XP_022332694.1">
    <property type="nucleotide sequence ID" value="XM_022476986.1"/>
</dbReference>
<dbReference type="SUPFAM" id="SSF101898">
    <property type="entry name" value="NHL repeat"/>
    <property type="match status" value="1"/>
</dbReference>